<evidence type="ECO:0000256" key="1">
    <source>
        <dbReference type="PIRSR" id="PIRSR007531-1"/>
    </source>
</evidence>
<keyword evidence="3" id="KW-0808">Transferase</keyword>
<dbReference type="GO" id="GO:0005524">
    <property type="term" value="F:ATP binding"/>
    <property type="evidence" value="ECO:0007669"/>
    <property type="project" value="InterPro"/>
</dbReference>
<dbReference type="AlphaFoldDB" id="A0A4Q0YGQ1"/>
<proteinExistence type="predicted"/>
<gene>
    <name evidence="3" type="ORF">CS022_23770</name>
</gene>
<evidence type="ECO:0000313" key="4">
    <source>
        <dbReference type="Proteomes" id="UP000290287"/>
    </source>
</evidence>
<feature type="active site" evidence="1">
    <location>
        <position position="35"/>
    </location>
</feature>
<dbReference type="PIRSF" id="PIRSF007531">
    <property type="entry name" value="CPT"/>
    <property type="match status" value="1"/>
</dbReference>
<protein>
    <submittedName>
        <fullName evidence="3">Chloramphenicol phosphotransferase</fullName>
    </submittedName>
</protein>
<dbReference type="RefSeq" id="WP_129124335.1">
    <property type="nucleotide sequence ID" value="NZ_PEIB01000055.1"/>
</dbReference>
<sequence length="188" mass="20773">MDVIYLNGPSGSGKTSLARALQDTLPNYYLHIGIDTFINMMPTKANCWDGTGPAEGFSWRSVDLPEGKKGMRVQSGEYGASVNDAFHACVLALLQSGQKLIIDDVADGKREVDRWLEELQPYSVFSVGLQCSIASLEHRERIRGDRVIGSSVEQYYRVHSGVNYDLIIDTDKHSAQQGAKIIATKIHN</sequence>
<keyword evidence="4" id="KW-1185">Reference proteome</keyword>
<dbReference type="Gene3D" id="3.40.50.300">
    <property type="entry name" value="P-loop containing nucleotide triphosphate hydrolases"/>
    <property type="match status" value="1"/>
</dbReference>
<accession>A0A4Q0YGQ1</accession>
<dbReference type="Proteomes" id="UP000290287">
    <property type="component" value="Unassembled WGS sequence"/>
</dbReference>
<dbReference type="GO" id="GO:0016740">
    <property type="term" value="F:transferase activity"/>
    <property type="evidence" value="ECO:0007669"/>
    <property type="project" value="UniProtKB-KW"/>
</dbReference>
<organism evidence="3 4">
    <name type="scientific">Veronia nyctiphanis</name>
    <dbReference type="NCBI Taxonomy" id="1278244"/>
    <lineage>
        <taxon>Bacteria</taxon>
        <taxon>Pseudomonadati</taxon>
        <taxon>Pseudomonadota</taxon>
        <taxon>Gammaproteobacteria</taxon>
        <taxon>Vibrionales</taxon>
        <taxon>Vibrionaceae</taxon>
        <taxon>Veronia</taxon>
    </lineage>
</organism>
<dbReference type="EMBL" id="PEIB01000055">
    <property type="protein sequence ID" value="RXJ69463.1"/>
    <property type="molecule type" value="Genomic_DNA"/>
</dbReference>
<dbReference type="SUPFAM" id="SSF52540">
    <property type="entry name" value="P-loop containing nucleoside triphosphate hydrolases"/>
    <property type="match status" value="1"/>
</dbReference>
<dbReference type="Pfam" id="PF07931">
    <property type="entry name" value="CPT"/>
    <property type="match status" value="1"/>
</dbReference>
<dbReference type="InterPro" id="IPR027417">
    <property type="entry name" value="P-loop_NTPase"/>
</dbReference>
<dbReference type="InterPro" id="IPR012853">
    <property type="entry name" value="CPT"/>
</dbReference>
<evidence type="ECO:0000313" key="3">
    <source>
        <dbReference type="EMBL" id="RXJ69463.1"/>
    </source>
</evidence>
<evidence type="ECO:0000256" key="2">
    <source>
        <dbReference type="PIRSR" id="PIRSR007531-2"/>
    </source>
</evidence>
<comment type="caution">
    <text evidence="3">The sequence shown here is derived from an EMBL/GenBank/DDBJ whole genome shotgun (WGS) entry which is preliminary data.</text>
</comment>
<feature type="binding site" evidence="2">
    <location>
        <begin position="8"/>
        <end position="15"/>
    </location>
    <ligand>
        <name>ATP</name>
        <dbReference type="ChEBI" id="CHEBI:30616"/>
    </ligand>
</feature>
<dbReference type="OrthoDB" id="9811101at2"/>
<name>A0A4Q0YGQ1_9GAMM</name>
<reference evidence="3 4" key="1">
    <citation type="submission" date="2017-10" db="EMBL/GenBank/DDBJ databases">
        <title>Nyctiphanis sp. nov., isolated from the stomach of the euphausiid Nyctiphanes simplex (Hansen, 1911) in the Gulf of California.</title>
        <authorList>
            <person name="Gomez-Gil B."/>
            <person name="Aguilar-Mendez M."/>
            <person name="Lopez-Cortes A."/>
            <person name="Gomez-Gutierrez J."/>
            <person name="Roque A."/>
            <person name="Lang E."/>
            <person name="Gonzalez-Castillo A."/>
        </authorList>
    </citation>
    <scope>NUCLEOTIDE SEQUENCE [LARGE SCALE GENOMIC DNA]</scope>
    <source>
        <strain evidence="3 4">CAIM 600</strain>
    </source>
</reference>